<dbReference type="GO" id="GO:0071040">
    <property type="term" value="P:nuclear polyadenylation-dependent antisense transcript catabolic process"/>
    <property type="evidence" value="ECO:0007669"/>
    <property type="project" value="TreeGrafter"/>
</dbReference>
<keyword evidence="11" id="KW-1185">Reference proteome</keyword>
<dbReference type="GO" id="GO:0071039">
    <property type="term" value="P:nuclear polyadenylation-dependent CUT catabolic process"/>
    <property type="evidence" value="ECO:0007669"/>
    <property type="project" value="TreeGrafter"/>
</dbReference>
<keyword evidence="2" id="KW-0698">rRNA processing</keyword>
<dbReference type="InterPro" id="IPR049559">
    <property type="entry name" value="Rrp6p-like_exo"/>
</dbReference>
<dbReference type="SUPFAM" id="SSF47819">
    <property type="entry name" value="HRDC-like"/>
    <property type="match status" value="1"/>
</dbReference>
<keyword evidence="5" id="KW-0271">Exosome</keyword>
<dbReference type="EMBL" id="MPUH01000142">
    <property type="protein sequence ID" value="OMJ88752.1"/>
    <property type="molecule type" value="Genomic_DNA"/>
</dbReference>
<dbReference type="PROSITE" id="PS50967">
    <property type="entry name" value="HRDC"/>
    <property type="match status" value="1"/>
</dbReference>
<dbReference type="InterPro" id="IPR010997">
    <property type="entry name" value="HRDC-like_sf"/>
</dbReference>
<evidence type="ECO:0000256" key="4">
    <source>
        <dbReference type="ARBA" id="ARBA00022801"/>
    </source>
</evidence>
<reference evidence="10 11" key="1">
    <citation type="submission" date="2016-11" db="EMBL/GenBank/DDBJ databases">
        <title>The macronuclear genome of Stentor coeruleus: a giant cell with tiny introns.</title>
        <authorList>
            <person name="Slabodnick M."/>
            <person name="Ruby J.G."/>
            <person name="Reiff S.B."/>
            <person name="Swart E.C."/>
            <person name="Gosai S."/>
            <person name="Prabakaran S."/>
            <person name="Witkowska E."/>
            <person name="Larue G.E."/>
            <person name="Fisher S."/>
            <person name="Freeman R.M."/>
            <person name="Gunawardena J."/>
            <person name="Chu W."/>
            <person name="Stover N.A."/>
            <person name="Gregory B.D."/>
            <person name="Nowacki M."/>
            <person name="Derisi J."/>
            <person name="Roy S.W."/>
            <person name="Marshall W.F."/>
            <person name="Sood P."/>
        </authorList>
    </citation>
    <scope>NUCLEOTIDE SEQUENCE [LARGE SCALE GENOMIC DNA]</scope>
    <source>
        <strain evidence="10">WM001</strain>
    </source>
</reference>
<keyword evidence="3" id="KW-0540">Nuclease</keyword>
<protein>
    <recommendedName>
        <fullName evidence="9">HRDC domain-containing protein</fullName>
    </recommendedName>
</protein>
<dbReference type="Pfam" id="PF01612">
    <property type="entry name" value="DNA_pol_A_exo1"/>
    <property type="match status" value="1"/>
</dbReference>
<dbReference type="GO" id="GO:0071036">
    <property type="term" value="P:nuclear polyadenylation-dependent snoRNA catabolic process"/>
    <property type="evidence" value="ECO:0007669"/>
    <property type="project" value="TreeGrafter"/>
</dbReference>
<accession>A0A1R2CI96</accession>
<dbReference type="SUPFAM" id="SSF53098">
    <property type="entry name" value="Ribonuclease H-like"/>
    <property type="match status" value="1"/>
</dbReference>
<dbReference type="Gene3D" id="3.30.420.10">
    <property type="entry name" value="Ribonuclease H-like superfamily/Ribonuclease H"/>
    <property type="match status" value="1"/>
</dbReference>
<dbReference type="Pfam" id="PF08066">
    <property type="entry name" value="PMC2NT"/>
    <property type="match status" value="1"/>
</dbReference>
<dbReference type="GO" id="GO:0071044">
    <property type="term" value="P:histone mRNA catabolic process"/>
    <property type="evidence" value="ECO:0007669"/>
    <property type="project" value="TreeGrafter"/>
</dbReference>
<dbReference type="GO" id="GO:0071038">
    <property type="term" value="P:TRAMP-dependent tRNA surveillance pathway"/>
    <property type="evidence" value="ECO:0007669"/>
    <property type="project" value="TreeGrafter"/>
</dbReference>
<dbReference type="AlphaFoldDB" id="A0A1R2CI96"/>
<evidence type="ECO:0000256" key="6">
    <source>
        <dbReference type="ARBA" id="ARBA00022839"/>
    </source>
</evidence>
<dbReference type="InterPro" id="IPR012337">
    <property type="entry name" value="RNaseH-like_sf"/>
</dbReference>
<dbReference type="InterPro" id="IPR002562">
    <property type="entry name" value="3'-5'_exonuclease_dom"/>
</dbReference>
<organism evidence="10 11">
    <name type="scientific">Stentor coeruleus</name>
    <dbReference type="NCBI Taxonomy" id="5963"/>
    <lineage>
        <taxon>Eukaryota</taxon>
        <taxon>Sar</taxon>
        <taxon>Alveolata</taxon>
        <taxon>Ciliophora</taxon>
        <taxon>Postciliodesmatophora</taxon>
        <taxon>Heterotrichea</taxon>
        <taxon>Heterotrichida</taxon>
        <taxon>Stentoridae</taxon>
        <taxon>Stentor</taxon>
    </lineage>
</organism>
<dbReference type="GO" id="GO:0071051">
    <property type="term" value="P:poly(A)-dependent snoRNA 3'-end processing"/>
    <property type="evidence" value="ECO:0007669"/>
    <property type="project" value="TreeGrafter"/>
</dbReference>
<dbReference type="PANTHER" id="PTHR12124:SF47">
    <property type="entry name" value="EXOSOME COMPONENT 10"/>
    <property type="match status" value="1"/>
</dbReference>
<evidence type="ECO:0000256" key="5">
    <source>
        <dbReference type="ARBA" id="ARBA00022835"/>
    </source>
</evidence>
<dbReference type="InterPro" id="IPR002121">
    <property type="entry name" value="HRDC_dom"/>
</dbReference>
<name>A0A1R2CI96_9CILI</name>
<feature type="domain" description="HRDC" evidence="9">
    <location>
        <begin position="391"/>
        <end position="470"/>
    </location>
</feature>
<dbReference type="InterPro" id="IPR044876">
    <property type="entry name" value="HRDC_dom_sf"/>
</dbReference>
<evidence type="ECO:0000259" key="9">
    <source>
        <dbReference type="PROSITE" id="PS50967"/>
    </source>
</evidence>
<dbReference type="Pfam" id="PF00570">
    <property type="entry name" value="HRDC"/>
    <property type="match status" value="1"/>
</dbReference>
<dbReference type="SMART" id="SM00474">
    <property type="entry name" value="35EXOc"/>
    <property type="match status" value="1"/>
</dbReference>
<evidence type="ECO:0000256" key="1">
    <source>
        <dbReference type="ARBA" id="ARBA00004123"/>
    </source>
</evidence>
<dbReference type="Proteomes" id="UP000187209">
    <property type="component" value="Unassembled WGS sequence"/>
</dbReference>
<dbReference type="CDD" id="cd06147">
    <property type="entry name" value="Rrp6p_like_exo"/>
    <property type="match status" value="1"/>
</dbReference>
<evidence type="ECO:0000256" key="8">
    <source>
        <dbReference type="ARBA" id="ARBA00043957"/>
    </source>
</evidence>
<evidence type="ECO:0000256" key="2">
    <source>
        <dbReference type="ARBA" id="ARBA00022552"/>
    </source>
</evidence>
<dbReference type="InterPro" id="IPR036397">
    <property type="entry name" value="RNaseH_sf"/>
</dbReference>
<dbReference type="OrthoDB" id="2250022at2759"/>
<comment type="caution">
    <text evidence="10">The sequence shown here is derived from an EMBL/GenBank/DDBJ whole genome shotgun (WGS) entry which is preliminary data.</text>
</comment>
<gene>
    <name evidence="10" type="ORF">SteCoe_9214</name>
</gene>
<dbReference type="GO" id="GO:0000175">
    <property type="term" value="F:3'-5'-RNA exonuclease activity"/>
    <property type="evidence" value="ECO:0007669"/>
    <property type="project" value="InterPro"/>
</dbReference>
<dbReference type="GO" id="GO:0000176">
    <property type="term" value="C:nuclear exosome (RNase complex)"/>
    <property type="evidence" value="ECO:0007669"/>
    <property type="project" value="InterPro"/>
</dbReference>
<dbReference type="GO" id="GO:0000166">
    <property type="term" value="F:nucleotide binding"/>
    <property type="evidence" value="ECO:0007669"/>
    <property type="project" value="InterPro"/>
</dbReference>
<dbReference type="GO" id="GO:0003727">
    <property type="term" value="F:single-stranded RNA binding"/>
    <property type="evidence" value="ECO:0007669"/>
    <property type="project" value="TreeGrafter"/>
</dbReference>
<sequence length="628" mass="72707">MSSISSKDFVPGLLRTSSSLASASNKIPIGEDYSFALLDPEVISITNQIQAKLKNLLGMIVQFVTPETASSEYEDIVEASDRCLEHVAITLDNLKKPAKSLAKISNYDLAKPKLPLRCDNSDTPFDHSLVFKPNEIVPLNISPNHPYLPEIEKLVYTSSQLTLTPIQVARDLDISPLIYVDTEENLNIMVEELENSSEFAVDLEHHNFRSYQGFTCLIQISTRINDYVVDPFPIWDKIPKLLNAFTNPNIVKVFHGADSDVLWLQRDFSIYIVNMFDTGQAARKLMFSSFGLGYLLENLCQVKTDKNYQLADWRVRPLTENHIKYARMDTHYLLQIYDTLKQQLQDKSLSLKLHPFELIKDVFYKSREITMKRYEKPNLATIGVNGIELLDKKQRITLEKILQWRDYVARQEDENPNYILAAKKAIHIAVEKPGDVKDLGKIVQNVSFVKKYAEIVLEIVKGMEDWQEKIEEKGDVNMMMCDNVQKGLEKMQISKLAEVKSVVVHRNKEISYFCDNNVKRKEVGCVEKMENIRKSLKMVFDDKKSQFFNLQKPMIVENKRVEERMEEIPMSVQEKYNITYKIKVPSNRKPSKNPQKRQKISEKKDIRVGWLDNVELQPVKRKNLFKKR</sequence>
<keyword evidence="7" id="KW-0539">Nucleus</keyword>
<dbReference type="PANTHER" id="PTHR12124">
    <property type="entry name" value="POLYMYOSITIS/SCLERODERMA AUTOANTIGEN-RELATED"/>
    <property type="match status" value="1"/>
</dbReference>
<dbReference type="InterPro" id="IPR012588">
    <property type="entry name" value="Exosome-assoc_fac_Rrp6_N"/>
</dbReference>
<dbReference type="GO" id="GO:0071035">
    <property type="term" value="P:nuclear polyadenylation-dependent rRNA catabolic process"/>
    <property type="evidence" value="ECO:0007669"/>
    <property type="project" value="TreeGrafter"/>
</dbReference>
<evidence type="ECO:0000256" key="3">
    <source>
        <dbReference type="ARBA" id="ARBA00022722"/>
    </source>
</evidence>
<keyword evidence="4" id="KW-0378">Hydrolase</keyword>
<keyword evidence="6" id="KW-0269">Exonuclease</keyword>
<dbReference type="Gene3D" id="1.10.150.80">
    <property type="entry name" value="HRDC domain"/>
    <property type="match status" value="1"/>
</dbReference>
<comment type="subcellular location">
    <subcellularLocation>
        <location evidence="1">Nucleus</location>
    </subcellularLocation>
</comment>
<evidence type="ECO:0000313" key="11">
    <source>
        <dbReference type="Proteomes" id="UP000187209"/>
    </source>
</evidence>
<dbReference type="GO" id="GO:0000467">
    <property type="term" value="P:exonucleolytic trimming to generate mature 3'-end of 5.8S rRNA from tricistronic rRNA transcript (SSU-rRNA, 5.8S rRNA, LSU-rRNA)"/>
    <property type="evidence" value="ECO:0007669"/>
    <property type="project" value="InterPro"/>
</dbReference>
<dbReference type="GO" id="GO:0005730">
    <property type="term" value="C:nucleolus"/>
    <property type="evidence" value="ECO:0007669"/>
    <property type="project" value="TreeGrafter"/>
</dbReference>
<dbReference type="GO" id="GO:0071037">
    <property type="term" value="P:nuclear polyadenylation-dependent snRNA catabolic process"/>
    <property type="evidence" value="ECO:0007669"/>
    <property type="project" value="TreeGrafter"/>
</dbReference>
<comment type="similarity">
    <text evidence="8">Belongs to the exosome component 10/RRP6 family.</text>
</comment>
<dbReference type="InterPro" id="IPR045092">
    <property type="entry name" value="Rrp6-like"/>
</dbReference>
<evidence type="ECO:0000313" key="10">
    <source>
        <dbReference type="EMBL" id="OMJ88752.1"/>
    </source>
</evidence>
<evidence type="ECO:0000256" key="7">
    <source>
        <dbReference type="ARBA" id="ARBA00023242"/>
    </source>
</evidence>
<proteinExistence type="inferred from homology"/>